<feature type="region of interest" description="Disordered" evidence="2">
    <location>
        <begin position="405"/>
        <end position="640"/>
    </location>
</feature>
<protein>
    <submittedName>
        <fullName evidence="3">Ribosome-binding protein</fullName>
    </submittedName>
</protein>
<feature type="compositionally biased region" description="Polar residues" evidence="2">
    <location>
        <begin position="1477"/>
        <end position="1489"/>
    </location>
</feature>
<feature type="compositionally biased region" description="Polar residues" evidence="2">
    <location>
        <begin position="694"/>
        <end position="713"/>
    </location>
</feature>
<feature type="compositionally biased region" description="Polar residues" evidence="2">
    <location>
        <begin position="1024"/>
        <end position="1038"/>
    </location>
</feature>
<feature type="compositionally biased region" description="Basic and acidic residues" evidence="2">
    <location>
        <begin position="405"/>
        <end position="416"/>
    </location>
</feature>
<keyword evidence="4" id="KW-1185">Reference proteome</keyword>
<dbReference type="OrthoDB" id="10044771at2759"/>
<dbReference type="KEGG" id="bbig:BBBOND_0200120"/>
<evidence type="ECO:0000313" key="3">
    <source>
        <dbReference type="EMBL" id="CDR94855.1"/>
    </source>
</evidence>
<feature type="compositionally biased region" description="Polar residues" evidence="2">
    <location>
        <begin position="1054"/>
        <end position="1074"/>
    </location>
</feature>
<dbReference type="RefSeq" id="XP_012767041.1">
    <property type="nucleotide sequence ID" value="XM_012911587.1"/>
</dbReference>
<feature type="coiled-coil region" evidence="1">
    <location>
        <begin position="931"/>
        <end position="1010"/>
    </location>
</feature>
<feature type="compositionally biased region" description="Basic and acidic residues" evidence="2">
    <location>
        <begin position="461"/>
        <end position="471"/>
    </location>
</feature>
<evidence type="ECO:0000313" key="4">
    <source>
        <dbReference type="Proteomes" id="UP000033188"/>
    </source>
</evidence>
<feature type="compositionally biased region" description="Low complexity" evidence="2">
    <location>
        <begin position="552"/>
        <end position="568"/>
    </location>
</feature>
<evidence type="ECO:0000256" key="1">
    <source>
        <dbReference type="SAM" id="Coils"/>
    </source>
</evidence>
<dbReference type="OMA" id="DCATNND"/>
<feature type="region of interest" description="Disordered" evidence="2">
    <location>
        <begin position="1018"/>
        <end position="1095"/>
    </location>
</feature>
<feature type="region of interest" description="Disordered" evidence="2">
    <location>
        <begin position="1477"/>
        <end position="1512"/>
    </location>
</feature>
<feature type="region of interest" description="Disordered" evidence="2">
    <location>
        <begin position="1222"/>
        <end position="1257"/>
    </location>
</feature>
<feature type="compositionally biased region" description="Polar residues" evidence="2">
    <location>
        <begin position="482"/>
        <end position="526"/>
    </location>
</feature>
<gene>
    <name evidence="3" type="ORF">BBBOND_0200120</name>
</gene>
<sequence>MAVDRMIPEFSTLKQCLEFLYWLHTDKQGKGMQYRVTRRLKKLLEKKYISFDPNDVEVALSTFLRRVSTFHEKLCKKAGQGDYNPGKATDALYALLRCIPKFLAVIYFLRYQVDDKFGAIGGGGWKDYWLGYGALGGVLATRGGELDKYLYAAATETRYGVIPGGFDIGGQEVNFRSGYRQGSAMAGDLQNICEKQNGQYFRDVFVTSVLSNKSGVDVSNVANALRLVRDFCGIFGPETNENEFKSHVQSRGNCIEWDKLKSHCFTLKESLGKLFTGGAFSFTGYGRQYKYLDKNIDKRMASWFRANLNEVRKQLAKIESFTSKNYNHRKRNVPPEYYTELGAHLTKYLFPYGFTFDANSFKTGTAPYESLKKVWDSVIGDLKNIGGGLDEFKKILDGTACTNRKKDKEYKPKTEPESNAEIGPEDEDQLEDGDELEPEIESEDESDDYLDSESENEDLPDDKTEATKTEAAKPAAPKPEGAQNQGKKGEGAQNQGKKAEGAQNQGKKAEGAQNQGKKGEGAQNQGKKGEGGQSNATSPDLSAAEVVQTQNPSASSPDSEASGAPSPGSGQGPGGPGSTSDPAQGSGRGPQSGATDSNTVSGPSSGSGGGGAGGGGGKGDDDLPQKVTCEGEQVSLYDIGGKPACYPKPHNYTSNYYNPDWDDVWNAQQRGMLKDENITIPIPSEKSKSRHRITPSTLPNQPSRPAPGSSSLYPGSRDGHRRPYYETGEGQQKQGSGSVHHNAVVDPPVFFMDGKPVQAYYDNKQRDAKDRMAQQYKIYEALRQSRERQDMEEEVNLRNEFDQKQKEADAKWNIEREGEGKRAKKYDEEVDRIQKVLDKGRRDTEARRRQEVFKKKPIVSPPYVDGFRPTENRQWQWWPWWYHDLPNSPISGSPVDDPTNADDKEMENLYHKELQDKITAGVDNRIHMLKMEAEEKKLIEKDKKYAEYKLQSEIRTQEAIERIKKRNELKNRAAEKVEETLKDTTEAIWKTQLQQNVDYIEENVRDADAKKRLQQKRLRQQKQVEQQNVSRDSPTSTVSALPSQPSRPAPSPSGQIPFSSQPPSGIPANQSPQYVPQERSSRERVGDIEPVDLPMISVGGSAVPDFEHEEKEAKLKKLSLAKQTMEKWDWDAKQAELYKQMQKEKVNWNTQVREYRDNLHRQSHETSRTPFLSRKSSVPIVQNVDILVPPITARNISGRSIEIPTVQLDHDSAFTASAIQQSTGHNIPDSKINFRKSPFTPPSKPTGRDNSLTQSPHTVTFDDNIMLSMTGASGQPVVGVNGKVDTSQIPSDIRVNAGDRYHLEGQEVQDDKLIKRQERNIQNLQNAQMQIDSENKQRERKMQALKEESKHINDKQKELMQAAQVDADRIRAFNDSQFDISSAPPRNDQIPFEIQIDVPKRPLQDSSYDIDLYDPYANTADILKDELKPAEGKGFSGVLQTNFDLDFAPERIGLDGYEDPGMPRDSPRKADERVINPFSTDECQNPWSFDTSSTDTPPPPASPSPDTDHLPPPRTVREMLYWFVGLNTYGFIGMITEYVECLLKNANKNVFDMPDALEVTRDPYNLNSSHVADKLTEASLYSATVIYKIRHNNDFKALPPVDFESVYSQFRYSPDPACLLCQLRDYAYACHHQLQFLKAQCNRDKLSGGWQSHKYGNAVSPSDSPLQAFLTDGWDSTFKTHPFDPCNLCHKSRVRMGLRKGDLPKISKQGSVISSILTPSCGGSDPLLTLSAYLNCLTKLHGHCHQLGLSNHSLNSDQSQSPCDRL</sequence>
<organism evidence="3 4">
    <name type="scientific">Babesia bigemina</name>
    <dbReference type="NCBI Taxonomy" id="5866"/>
    <lineage>
        <taxon>Eukaryota</taxon>
        <taxon>Sar</taxon>
        <taxon>Alveolata</taxon>
        <taxon>Apicomplexa</taxon>
        <taxon>Aconoidasida</taxon>
        <taxon>Piroplasmida</taxon>
        <taxon>Babesiidae</taxon>
        <taxon>Babesia</taxon>
    </lineage>
</organism>
<dbReference type="Proteomes" id="UP000033188">
    <property type="component" value="Chromosome 2"/>
</dbReference>
<proteinExistence type="predicted"/>
<keyword evidence="1" id="KW-0175">Coiled coil</keyword>
<dbReference type="VEuPathDB" id="PiroplasmaDB:BBBOND_0200120"/>
<name>A0A061DAW7_BABBI</name>
<dbReference type="STRING" id="5866.A0A061DAW7"/>
<feature type="compositionally biased region" description="Acidic residues" evidence="2">
    <location>
        <begin position="423"/>
        <end position="460"/>
    </location>
</feature>
<feature type="coiled-coil region" evidence="1">
    <location>
        <begin position="1314"/>
        <end position="1362"/>
    </location>
</feature>
<dbReference type="EMBL" id="LK391708">
    <property type="protein sequence ID" value="CDR94855.1"/>
    <property type="molecule type" value="Genomic_DNA"/>
</dbReference>
<feature type="compositionally biased region" description="Gly residues" evidence="2">
    <location>
        <begin position="605"/>
        <end position="617"/>
    </location>
</feature>
<feature type="region of interest" description="Disordered" evidence="2">
    <location>
        <begin position="676"/>
        <end position="743"/>
    </location>
</feature>
<reference evidence="4" key="1">
    <citation type="submission" date="2014-06" db="EMBL/GenBank/DDBJ databases">
        <authorList>
            <person name="Aslett M."/>
            <person name="De Silva N."/>
        </authorList>
    </citation>
    <scope>NUCLEOTIDE SEQUENCE [LARGE SCALE GENOMIC DNA]</scope>
    <source>
        <strain evidence="4">Bond</strain>
    </source>
</reference>
<dbReference type="GeneID" id="24563396"/>
<feature type="compositionally biased region" description="Polar residues" evidence="2">
    <location>
        <begin position="729"/>
        <end position="739"/>
    </location>
</feature>
<accession>A0A061DAW7</accession>
<evidence type="ECO:0000256" key="2">
    <source>
        <dbReference type="SAM" id="MobiDB-lite"/>
    </source>
</evidence>
<feature type="compositionally biased region" description="Polar residues" evidence="2">
    <location>
        <begin position="1248"/>
        <end position="1257"/>
    </location>
</feature>